<dbReference type="AlphaFoldDB" id="A0A1F7X6M0"/>
<feature type="region of interest" description="Disordered" evidence="1">
    <location>
        <begin position="53"/>
        <end position="97"/>
    </location>
</feature>
<proteinExistence type="predicted"/>
<comment type="caution">
    <text evidence="2">The sequence shown here is derived from an EMBL/GenBank/DDBJ whole genome shotgun (WGS) entry which is preliminary data.</text>
</comment>
<dbReference type="Proteomes" id="UP000176939">
    <property type="component" value="Unassembled WGS sequence"/>
</dbReference>
<evidence type="ECO:0000313" key="2">
    <source>
        <dbReference type="EMBL" id="OGM10722.1"/>
    </source>
</evidence>
<name>A0A1F7X6M0_9BACT</name>
<dbReference type="EMBL" id="MGFQ01000001">
    <property type="protein sequence ID" value="OGM10722.1"/>
    <property type="molecule type" value="Genomic_DNA"/>
</dbReference>
<sequence>MLKEYSPEQLRRLAELDPKVAAFEAGMQGLGLDVFDDPETGENLVSPVPVAQTTRPAVASKPTGEQSSTFVPNAFGKTGEQHPHAHGKVVYDPQARY</sequence>
<evidence type="ECO:0000313" key="3">
    <source>
        <dbReference type="Proteomes" id="UP000176939"/>
    </source>
</evidence>
<evidence type="ECO:0000256" key="1">
    <source>
        <dbReference type="SAM" id="MobiDB-lite"/>
    </source>
</evidence>
<protein>
    <submittedName>
        <fullName evidence="2">Uncharacterized protein</fullName>
    </submittedName>
</protein>
<organism evidence="2 3">
    <name type="scientific">Candidatus Woesebacteria bacterium RBG_13_36_22</name>
    <dbReference type="NCBI Taxonomy" id="1802478"/>
    <lineage>
        <taxon>Bacteria</taxon>
        <taxon>Candidatus Woeseibacteriota</taxon>
    </lineage>
</organism>
<accession>A0A1F7X6M0</accession>
<gene>
    <name evidence="2" type="ORF">A2Z67_01995</name>
</gene>
<reference evidence="2 3" key="1">
    <citation type="journal article" date="2016" name="Nat. Commun.">
        <title>Thousands of microbial genomes shed light on interconnected biogeochemical processes in an aquifer system.</title>
        <authorList>
            <person name="Anantharaman K."/>
            <person name="Brown C.T."/>
            <person name="Hug L.A."/>
            <person name="Sharon I."/>
            <person name="Castelle C.J."/>
            <person name="Probst A.J."/>
            <person name="Thomas B.C."/>
            <person name="Singh A."/>
            <person name="Wilkins M.J."/>
            <person name="Karaoz U."/>
            <person name="Brodie E.L."/>
            <person name="Williams K.H."/>
            <person name="Hubbard S.S."/>
            <person name="Banfield J.F."/>
        </authorList>
    </citation>
    <scope>NUCLEOTIDE SEQUENCE [LARGE SCALE GENOMIC DNA]</scope>
</reference>